<name>A0ABT5BSM6_9BACT</name>
<evidence type="ECO:0000313" key="2">
    <source>
        <dbReference type="EMBL" id="MDC0677160.1"/>
    </source>
</evidence>
<evidence type="ECO:0000259" key="1">
    <source>
        <dbReference type="Pfam" id="PF09937"/>
    </source>
</evidence>
<evidence type="ECO:0000313" key="3">
    <source>
        <dbReference type="Proteomes" id="UP001217485"/>
    </source>
</evidence>
<feature type="domain" description="DUF2169" evidence="1">
    <location>
        <begin position="23"/>
        <end position="320"/>
    </location>
</feature>
<reference evidence="2 3" key="1">
    <citation type="submission" date="2023-01" db="EMBL/GenBank/DDBJ databases">
        <title>Minimal conservation of predation-associated metabolite biosynthetic gene clusters underscores biosynthetic potential of Myxococcota including descriptions for ten novel species: Archangium lansinium sp. nov., Myxococcus landrumus sp. nov., Nannocystis bai.</title>
        <authorList>
            <person name="Ahearne A."/>
            <person name="Stevens C."/>
            <person name="Dowd S."/>
        </authorList>
    </citation>
    <scope>NUCLEOTIDE SEQUENCE [LARGE SCALE GENOMIC DNA]</scope>
    <source>
        <strain evidence="2 3">WIWO2</strain>
    </source>
</reference>
<accession>A0ABT5BSM6</accession>
<protein>
    <submittedName>
        <fullName evidence="2">DUF2169 domain-containing protein</fullName>
    </submittedName>
</protein>
<comment type="caution">
    <text evidence="2">The sequence shown here is derived from an EMBL/GenBank/DDBJ whole genome shotgun (WGS) entry which is preliminary data.</text>
</comment>
<proteinExistence type="predicted"/>
<gene>
    <name evidence="2" type="ORF">POL72_05365</name>
</gene>
<keyword evidence="3" id="KW-1185">Reference proteome</keyword>
<organism evidence="2 3">
    <name type="scientific">Sorangium atrum</name>
    <dbReference type="NCBI Taxonomy" id="2995308"/>
    <lineage>
        <taxon>Bacteria</taxon>
        <taxon>Pseudomonadati</taxon>
        <taxon>Myxococcota</taxon>
        <taxon>Polyangia</taxon>
        <taxon>Polyangiales</taxon>
        <taxon>Polyangiaceae</taxon>
        <taxon>Sorangium</taxon>
    </lineage>
</organism>
<sequence>MGHPAVDNKTPFALEPLFVTDEEGRPLLVALVQATFDLHPVRGVERAEQQPPPSLAGELWGADAATSSYKIEPTFAFFKPATDVVLIGHAQAPRHSVPELQVVFRVGPVGKAVRVLGDRAWVRNAGGLVPSRPRPFDRVPLNYEHAFGGWDRTHPDPAKHALEPRNPVGIGFRAPNAAVEEGLRLPNIEDPNDPLQHYGQVVAPAGLGFVSPDWQPRATLAGTYDEAWTKERMPLLPKDFDRRFFNAASKGLVAPGYLRGDEPVLVENASPFGRLSFRLPGLSAPRCRVELVRQEDAQVELRLDTVIVDTDADRVMTLFRGYVALRDGPHDVRTIAIEEDLGAVRRQVPSGWSREGARP</sequence>
<dbReference type="Proteomes" id="UP001217485">
    <property type="component" value="Unassembled WGS sequence"/>
</dbReference>
<dbReference type="InterPro" id="IPR018683">
    <property type="entry name" value="DUF2169"/>
</dbReference>
<dbReference type="EMBL" id="JAQNDK010000001">
    <property type="protein sequence ID" value="MDC0677160.1"/>
    <property type="molecule type" value="Genomic_DNA"/>
</dbReference>
<dbReference type="RefSeq" id="WP_272093930.1">
    <property type="nucleotide sequence ID" value="NZ_JAQNDK010000001.1"/>
</dbReference>
<dbReference type="Pfam" id="PF09937">
    <property type="entry name" value="DUF2169"/>
    <property type="match status" value="1"/>
</dbReference>